<feature type="transmembrane region" description="Helical" evidence="6">
    <location>
        <begin position="249"/>
        <end position="275"/>
    </location>
</feature>
<dbReference type="PANTHER" id="PTHR43243">
    <property type="entry name" value="INNER MEMBRANE TRANSPORTER YGJI-RELATED"/>
    <property type="match status" value="1"/>
</dbReference>
<evidence type="ECO:0000256" key="1">
    <source>
        <dbReference type="ARBA" id="ARBA00004141"/>
    </source>
</evidence>
<feature type="transmembrane region" description="Helical" evidence="6">
    <location>
        <begin position="329"/>
        <end position="360"/>
    </location>
</feature>
<dbReference type="InterPro" id="IPR002293">
    <property type="entry name" value="AA/rel_permease1"/>
</dbReference>
<keyword evidence="3 6" id="KW-0812">Transmembrane</keyword>
<evidence type="ECO:0000256" key="6">
    <source>
        <dbReference type="SAM" id="Phobius"/>
    </source>
</evidence>
<feature type="transmembrane region" description="Helical" evidence="6">
    <location>
        <begin position="471"/>
        <end position="489"/>
    </location>
</feature>
<accession>A0ABX8EM29</accession>
<feature type="transmembrane region" description="Helical" evidence="6">
    <location>
        <begin position="446"/>
        <end position="465"/>
    </location>
</feature>
<evidence type="ECO:0000256" key="3">
    <source>
        <dbReference type="ARBA" id="ARBA00022692"/>
    </source>
</evidence>
<proteinExistence type="predicted"/>
<keyword evidence="2" id="KW-0813">Transport</keyword>
<reference evidence="7 8" key="1">
    <citation type="submission" date="2021-05" db="EMBL/GenBank/DDBJ databases">
        <title>Complete genome of Nocardioides aquaticus KCTC 9944T isolated from meromictic and hypersaline Ekho Lake, Antarctica.</title>
        <authorList>
            <person name="Hwang K."/>
            <person name="Kim K.M."/>
            <person name="Choe H."/>
        </authorList>
    </citation>
    <scope>NUCLEOTIDE SEQUENCE [LARGE SCALE GENOMIC DNA]</scope>
    <source>
        <strain evidence="7 8">KCTC 9944</strain>
    </source>
</reference>
<sequence length="506" mass="52777">MSYRLPVSRDTGLFRTKSVEQSIADTDDPETRLRKDLGALDLTVFGVGVVIGAGIFVLTGTVAATNSGPALALSFAIAAVACGLAALCYAEFASTVPVAGSAYTFSYATLGELVAWIIGWDLVLEFTIGAAALSTSFSGYLQQLLAGTPFEVPTALASAEDGLLNLPAVVIALVVAGLLVRGTKFSSRFNQVVVAIKLAAVAAVIVIGISLVDPSNWVPFIPESQPVAESGGGFRDLPLITSLLGVEPAVFGLGGVIAGAAIVFFAFIGFDVVATTAEEAKNPQRDVPIGILGSLAIVTVLYIAVSLVVTGVQDYRDIDPDDAAPLATAFSAAGVSWVGDVISVAACIGLVVVAMILMLGQSRVAFAMARDGLLPRSIAKVHPRYGTPSRITLTTGVVVAVIAGFVPLSTLADLVNIGTLFAFVLVSIGVVVLRRTRPDLPRSFRTPLAPVVATLSVLMCLYLMLNLTGETWERFGLWMALGVVVYFVYGRRHSRLGRRTAEADAG</sequence>
<dbReference type="PANTHER" id="PTHR43243:SF4">
    <property type="entry name" value="CATIONIC AMINO ACID TRANSPORTER 4"/>
    <property type="match status" value="1"/>
</dbReference>
<feature type="transmembrane region" description="Helical" evidence="6">
    <location>
        <begin position="42"/>
        <end position="64"/>
    </location>
</feature>
<evidence type="ECO:0000256" key="5">
    <source>
        <dbReference type="ARBA" id="ARBA00023136"/>
    </source>
</evidence>
<feature type="transmembrane region" description="Helical" evidence="6">
    <location>
        <begin position="70"/>
        <end position="92"/>
    </location>
</feature>
<dbReference type="EMBL" id="CP075371">
    <property type="protein sequence ID" value="QVT80177.1"/>
    <property type="molecule type" value="Genomic_DNA"/>
</dbReference>
<feature type="transmembrane region" description="Helical" evidence="6">
    <location>
        <begin position="414"/>
        <end position="434"/>
    </location>
</feature>
<name>A0ABX8EM29_9ACTN</name>
<feature type="transmembrane region" description="Helical" evidence="6">
    <location>
        <begin position="287"/>
        <end position="309"/>
    </location>
</feature>
<protein>
    <submittedName>
        <fullName evidence="7">Amino acid permease YhdG</fullName>
    </submittedName>
</protein>
<evidence type="ECO:0000313" key="8">
    <source>
        <dbReference type="Proteomes" id="UP000679307"/>
    </source>
</evidence>
<feature type="transmembrane region" description="Helical" evidence="6">
    <location>
        <begin position="192"/>
        <end position="212"/>
    </location>
</feature>
<comment type="subcellular location">
    <subcellularLocation>
        <location evidence="1">Membrane</location>
        <topology evidence="1">Multi-pass membrane protein</topology>
    </subcellularLocation>
</comment>
<dbReference type="PIRSF" id="PIRSF006060">
    <property type="entry name" value="AA_transporter"/>
    <property type="match status" value="1"/>
</dbReference>
<keyword evidence="5 6" id="KW-0472">Membrane</keyword>
<feature type="transmembrane region" description="Helical" evidence="6">
    <location>
        <begin position="162"/>
        <end position="180"/>
    </location>
</feature>
<evidence type="ECO:0000313" key="7">
    <source>
        <dbReference type="EMBL" id="QVT80177.1"/>
    </source>
</evidence>
<dbReference type="Pfam" id="PF13520">
    <property type="entry name" value="AA_permease_2"/>
    <property type="match status" value="1"/>
</dbReference>
<feature type="transmembrane region" description="Helical" evidence="6">
    <location>
        <begin position="391"/>
        <end position="408"/>
    </location>
</feature>
<evidence type="ECO:0000256" key="2">
    <source>
        <dbReference type="ARBA" id="ARBA00022448"/>
    </source>
</evidence>
<keyword evidence="4 6" id="KW-1133">Transmembrane helix</keyword>
<organism evidence="7 8">
    <name type="scientific">Nocardioides aquaticus</name>
    <dbReference type="NCBI Taxonomy" id="160826"/>
    <lineage>
        <taxon>Bacteria</taxon>
        <taxon>Bacillati</taxon>
        <taxon>Actinomycetota</taxon>
        <taxon>Actinomycetes</taxon>
        <taxon>Propionibacteriales</taxon>
        <taxon>Nocardioidaceae</taxon>
        <taxon>Nocardioides</taxon>
    </lineage>
</organism>
<keyword evidence="8" id="KW-1185">Reference proteome</keyword>
<gene>
    <name evidence="7" type="primary">yhdG_3</name>
    <name evidence="7" type="ORF">ENKNEFLB_02568</name>
</gene>
<evidence type="ECO:0000256" key="4">
    <source>
        <dbReference type="ARBA" id="ARBA00022989"/>
    </source>
</evidence>
<dbReference type="Proteomes" id="UP000679307">
    <property type="component" value="Chromosome"/>
</dbReference>